<dbReference type="Pfam" id="PF07173">
    <property type="entry name" value="GRDP-like"/>
    <property type="match status" value="1"/>
</dbReference>
<sequence length="664" mass="77149">MGNVGSGPPSGVDLVTEAKKHYEFIQQLNFTPSIYHPNNIKRSIIRYEQFWLPFARSFQNEFLIAPLDIELIWVVHMLNPVAYERDCFAIANRLIRHEIVTKEERDSDERAEQLWNNMYRNGEPFYVDINRIPSDTKPYRSELSSHLINAVKEYREFCRQVSLPHYKDDKFLELALQTYIEGALSGDLRKTAYPYHNSFMWKTHQLFPSDYRRDSKFLKETHNMNTLAMRGSVKSVKSVKSMRSKSLTFRRKRRGSLPLPPMYSNQSQIVYGAMYRGEQTDLQARVGFQKMVDMGSNVYNMSVIAVKLQELDPDRQYRLIINGKTPTSRQDVNLLSFEIKSKGNILLKTFNNTQEDQDFRFQFDEEKYGILQIALIENETDRSSAIHPKTRNCYSTQFSFPNGQAYKEGEQFKITFRLPMDSETHRALKPEINGWISFATLKPSLGIIKYTFGKDKHHLASTNHYCDVIKNPLVMVPYATKVHDCPADYMNLIMKDTHGKPAFRCRILQSRHGDFSSVEVMDFEDRMVASSYTVGKETLPTADQVGAPEHCCILRDLNEMVFVIRGTNYEWGLLKVFQDMKSHEVTPAGVLFMNISDRNPTWQRLYDHHNKVHVLYHKARKGGLLVNLENCSITLPPLYHEFPDLLALGVTLLTLFCVKEFQRL</sequence>
<dbReference type="Proteomes" id="UP000594262">
    <property type="component" value="Unplaced"/>
</dbReference>
<evidence type="ECO:0000313" key="1">
    <source>
        <dbReference type="EnsemblMetazoa" id="CLYHEMP014263.1"/>
    </source>
</evidence>
<dbReference type="InterPro" id="IPR009836">
    <property type="entry name" value="GRDP-like"/>
</dbReference>
<evidence type="ECO:0000313" key="2">
    <source>
        <dbReference type="Proteomes" id="UP000594262"/>
    </source>
</evidence>
<name>A0A7M6DKT2_9CNID</name>
<dbReference type="EnsemblMetazoa" id="CLYHEMT014263.1">
    <property type="protein sequence ID" value="CLYHEMP014263.1"/>
    <property type="gene ID" value="CLYHEMG014263"/>
</dbReference>
<reference evidence="1" key="1">
    <citation type="submission" date="2021-01" db="UniProtKB">
        <authorList>
            <consortium name="EnsemblMetazoa"/>
        </authorList>
    </citation>
    <scope>IDENTIFICATION</scope>
</reference>
<keyword evidence="2" id="KW-1185">Reference proteome</keyword>
<dbReference type="PANTHER" id="PTHR34365:SF7">
    <property type="entry name" value="GLYCINE-RICH DOMAIN-CONTAINING PROTEIN 1"/>
    <property type="match status" value="1"/>
</dbReference>
<organism evidence="1 2">
    <name type="scientific">Clytia hemisphaerica</name>
    <dbReference type="NCBI Taxonomy" id="252671"/>
    <lineage>
        <taxon>Eukaryota</taxon>
        <taxon>Metazoa</taxon>
        <taxon>Cnidaria</taxon>
        <taxon>Hydrozoa</taxon>
        <taxon>Hydroidolina</taxon>
        <taxon>Leptothecata</taxon>
        <taxon>Obeliida</taxon>
        <taxon>Clytiidae</taxon>
        <taxon>Clytia</taxon>
    </lineage>
</organism>
<accession>A0A7M6DKT2</accession>
<protein>
    <submittedName>
        <fullName evidence="1">Uncharacterized protein</fullName>
    </submittedName>
</protein>
<dbReference type="OrthoDB" id="2684236at2759"/>
<dbReference type="PANTHER" id="PTHR34365">
    <property type="entry name" value="ENOLASE (DUF1399)"/>
    <property type="match status" value="1"/>
</dbReference>
<proteinExistence type="predicted"/>
<dbReference type="GeneID" id="136816491"/>
<dbReference type="AlphaFoldDB" id="A0A7M6DKT2"/>
<dbReference type="RefSeq" id="XP_066928930.1">
    <property type="nucleotide sequence ID" value="XM_067072829.1"/>
</dbReference>